<keyword evidence="4" id="KW-1185">Reference proteome</keyword>
<dbReference type="GO" id="GO:0016627">
    <property type="term" value="F:oxidoreductase activity, acting on the CH-CH group of donors"/>
    <property type="evidence" value="ECO:0007669"/>
    <property type="project" value="TreeGrafter"/>
</dbReference>
<dbReference type="AlphaFoldDB" id="A0A1N7EPF6"/>
<dbReference type="PANTHER" id="PTHR35176:SF6">
    <property type="entry name" value="HEME OXYGENASE HI_0854-RELATED"/>
    <property type="match status" value="1"/>
</dbReference>
<gene>
    <name evidence="3" type="ORF">SAMN05445060_1529</name>
</gene>
<name>A0A1N7EPF6_9NOCA</name>
<dbReference type="EMBL" id="FTNT01000003">
    <property type="protein sequence ID" value="SIR89968.1"/>
    <property type="molecule type" value="Genomic_DNA"/>
</dbReference>
<keyword evidence="1" id="KW-0560">Oxidoreductase</keyword>
<dbReference type="STRING" id="1344003.SAMN05445060_1529"/>
<dbReference type="InterPro" id="IPR019920">
    <property type="entry name" value="F420-binding_dom_put"/>
</dbReference>
<dbReference type="Gene3D" id="2.30.110.10">
    <property type="entry name" value="Electron Transport, Fmn-binding Protein, Chain A"/>
    <property type="match status" value="1"/>
</dbReference>
<dbReference type="GO" id="GO:0005829">
    <property type="term" value="C:cytosol"/>
    <property type="evidence" value="ECO:0007669"/>
    <property type="project" value="TreeGrafter"/>
</dbReference>
<feature type="domain" description="Pyridoxamine 5'-phosphate oxidase N-terminal" evidence="2">
    <location>
        <begin position="16"/>
        <end position="131"/>
    </location>
</feature>
<dbReference type="InterPro" id="IPR052019">
    <property type="entry name" value="F420H2_bilvrd_red/Heme_oxyg"/>
</dbReference>
<dbReference type="SUPFAM" id="SSF50475">
    <property type="entry name" value="FMN-binding split barrel"/>
    <property type="match status" value="1"/>
</dbReference>
<proteinExistence type="predicted"/>
<sequence>MELPAAARGLIGSGANATLVTINTDGSPQVSVVWVALRQTADGDELLTAHLGEYQKVRNVRRDERVALTILSDRSAPVMTPYLSVAGTAHIVEGGAPQLLRELAASLAPDADFPPPDAPPGFVTRIRIDKIGGVGPWTR</sequence>
<evidence type="ECO:0000256" key="1">
    <source>
        <dbReference type="ARBA" id="ARBA00023002"/>
    </source>
</evidence>
<dbReference type="NCBIfam" id="TIGR03618">
    <property type="entry name" value="Rv1155_F420"/>
    <property type="match status" value="1"/>
</dbReference>
<dbReference type="PANTHER" id="PTHR35176">
    <property type="entry name" value="HEME OXYGENASE HI_0854-RELATED"/>
    <property type="match status" value="1"/>
</dbReference>
<dbReference type="GO" id="GO:0070967">
    <property type="term" value="F:coenzyme F420 binding"/>
    <property type="evidence" value="ECO:0007669"/>
    <property type="project" value="TreeGrafter"/>
</dbReference>
<dbReference type="OrthoDB" id="162914at2"/>
<dbReference type="Pfam" id="PF01243">
    <property type="entry name" value="PNPOx_N"/>
    <property type="match status" value="1"/>
</dbReference>
<evidence type="ECO:0000313" key="3">
    <source>
        <dbReference type="EMBL" id="SIR89968.1"/>
    </source>
</evidence>
<evidence type="ECO:0000259" key="2">
    <source>
        <dbReference type="Pfam" id="PF01243"/>
    </source>
</evidence>
<dbReference type="InterPro" id="IPR012349">
    <property type="entry name" value="Split_barrel_FMN-bd"/>
</dbReference>
<dbReference type="InterPro" id="IPR011576">
    <property type="entry name" value="Pyridox_Oxase_N"/>
</dbReference>
<dbReference type="RefSeq" id="WP_076478327.1">
    <property type="nucleotide sequence ID" value="NZ_FTNT01000003.1"/>
</dbReference>
<dbReference type="Proteomes" id="UP000186218">
    <property type="component" value="Unassembled WGS sequence"/>
</dbReference>
<organism evidence="3 4">
    <name type="scientific">Williamsia sterculiae</name>
    <dbReference type="NCBI Taxonomy" id="1344003"/>
    <lineage>
        <taxon>Bacteria</taxon>
        <taxon>Bacillati</taxon>
        <taxon>Actinomycetota</taxon>
        <taxon>Actinomycetes</taxon>
        <taxon>Mycobacteriales</taxon>
        <taxon>Nocardiaceae</taxon>
        <taxon>Williamsia</taxon>
    </lineage>
</organism>
<reference evidence="3 4" key="1">
    <citation type="submission" date="2017-01" db="EMBL/GenBank/DDBJ databases">
        <authorList>
            <person name="Mah S.A."/>
            <person name="Swanson W.J."/>
            <person name="Moy G.W."/>
            <person name="Vacquier V.D."/>
        </authorList>
    </citation>
    <scope>NUCLEOTIDE SEQUENCE [LARGE SCALE GENOMIC DNA]</scope>
    <source>
        <strain evidence="3 4">CPCC 203464</strain>
    </source>
</reference>
<evidence type="ECO:0000313" key="4">
    <source>
        <dbReference type="Proteomes" id="UP000186218"/>
    </source>
</evidence>
<accession>A0A1N7EPF6</accession>
<protein>
    <submittedName>
        <fullName evidence="3">PPOX class probable F420-dependent enzyme</fullName>
    </submittedName>
</protein>